<gene>
    <name evidence="1" type="ORF">Cboi01_000013700</name>
</gene>
<protein>
    <submittedName>
        <fullName evidence="1">Unnamed protein product</fullName>
    </submittedName>
</protein>
<proteinExistence type="predicted"/>
<dbReference type="EMBL" id="BSXV01000030">
    <property type="protein sequence ID" value="GME87018.1"/>
    <property type="molecule type" value="Genomic_DNA"/>
</dbReference>
<keyword evidence="2" id="KW-1185">Reference proteome</keyword>
<sequence length="73" mass="7632">MREAGGESGGGVAHSLCFAEVVGDELSSTRIYLFAVVYGGYGALQIFADCLLSVPEMGAATERARLHWAPVGL</sequence>
<comment type="caution">
    <text evidence="1">The sequence shown here is derived from an EMBL/GenBank/DDBJ whole genome shotgun (WGS) entry which is preliminary data.</text>
</comment>
<accession>A0ACB5TE61</accession>
<evidence type="ECO:0000313" key="2">
    <source>
        <dbReference type="Proteomes" id="UP001165101"/>
    </source>
</evidence>
<name>A0ACB5TE61_CANBO</name>
<organism evidence="1 2">
    <name type="scientific">Candida boidinii</name>
    <name type="common">Yeast</name>
    <dbReference type="NCBI Taxonomy" id="5477"/>
    <lineage>
        <taxon>Eukaryota</taxon>
        <taxon>Fungi</taxon>
        <taxon>Dikarya</taxon>
        <taxon>Ascomycota</taxon>
        <taxon>Saccharomycotina</taxon>
        <taxon>Pichiomycetes</taxon>
        <taxon>Pichiales</taxon>
        <taxon>Pichiaceae</taxon>
        <taxon>Ogataea</taxon>
        <taxon>Ogataea/Candida clade</taxon>
    </lineage>
</organism>
<evidence type="ECO:0000313" key="1">
    <source>
        <dbReference type="EMBL" id="GME87018.1"/>
    </source>
</evidence>
<dbReference type="Proteomes" id="UP001165101">
    <property type="component" value="Unassembled WGS sequence"/>
</dbReference>
<reference evidence="1" key="1">
    <citation type="submission" date="2023-04" db="EMBL/GenBank/DDBJ databases">
        <title>Candida boidinii NBRC 1967.</title>
        <authorList>
            <person name="Ichikawa N."/>
            <person name="Sato H."/>
            <person name="Tonouchi N."/>
        </authorList>
    </citation>
    <scope>NUCLEOTIDE SEQUENCE</scope>
    <source>
        <strain evidence="1">NBRC 1967</strain>
    </source>
</reference>